<gene>
    <name evidence="1" type="ORF">STAS_09777</name>
</gene>
<reference evidence="2" key="1">
    <citation type="journal article" date="2019" name="Curr. Biol.">
        <title>Genome Sequence of Striga asiatica Provides Insight into the Evolution of Plant Parasitism.</title>
        <authorList>
            <person name="Yoshida S."/>
            <person name="Kim S."/>
            <person name="Wafula E.K."/>
            <person name="Tanskanen J."/>
            <person name="Kim Y.M."/>
            <person name="Honaas L."/>
            <person name="Yang Z."/>
            <person name="Spallek T."/>
            <person name="Conn C.E."/>
            <person name="Ichihashi Y."/>
            <person name="Cheong K."/>
            <person name="Cui S."/>
            <person name="Der J.P."/>
            <person name="Gundlach H."/>
            <person name="Jiao Y."/>
            <person name="Hori C."/>
            <person name="Ishida J.K."/>
            <person name="Kasahara H."/>
            <person name="Kiba T."/>
            <person name="Kim M.S."/>
            <person name="Koo N."/>
            <person name="Laohavisit A."/>
            <person name="Lee Y.H."/>
            <person name="Lumba S."/>
            <person name="McCourt P."/>
            <person name="Mortimer J.C."/>
            <person name="Mutuku J.M."/>
            <person name="Nomura T."/>
            <person name="Sasaki-Sekimoto Y."/>
            <person name="Seto Y."/>
            <person name="Wang Y."/>
            <person name="Wakatake T."/>
            <person name="Sakakibara H."/>
            <person name="Demura T."/>
            <person name="Yamaguchi S."/>
            <person name="Yoneyama K."/>
            <person name="Manabe R.I."/>
            <person name="Nelson D.C."/>
            <person name="Schulman A.H."/>
            <person name="Timko M.P."/>
            <person name="dePamphilis C.W."/>
            <person name="Choi D."/>
            <person name="Shirasu K."/>
        </authorList>
    </citation>
    <scope>NUCLEOTIDE SEQUENCE [LARGE SCALE GENOMIC DNA]</scope>
    <source>
        <strain evidence="2">cv. UVA1</strain>
    </source>
</reference>
<keyword evidence="2" id="KW-1185">Reference proteome</keyword>
<evidence type="ECO:0000313" key="1">
    <source>
        <dbReference type="EMBL" id="GER33641.1"/>
    </source>
</evidence>
<dbReference type="Proteomes" id="UP000325081">
    <property type="component" value="Unassembled WGS sequence"/>
</dbReference>
<organism evidence="1 2">
    <name type="scientific">Striga asiatica</name>
    <name type="common">Asiatic witchweed</name>
    <name type="synonym">Buchnera asiatica</name>
    <dbReference type="NCBI Taxonomy" id="4170"/>
    <lineage>
        <taxon>Eukaryota</taxon>
        <taxon>Viridiplantae</taxon>
        <taxon>Streptophyta</taxon>
        <taxon>Embryophyta</taxon>
        <taxon>Tracheophyta</taxon>
        <taxon>Spermatophyta</taxon>
        <taxon>Magnoliopsida</taxon>
        <taxon>eudicotyledons</taxon>
        <taxon>Gunneridae</taxon>
        <taxon>Pentapetalae</taxon>
        <taxon>asterids</taxon>
        <taxon>lamiids</taxon>
        <taxon>Lamiales</taxon>
        <taxon>Orobanchaceae</taxon>
        <taxon>Buchnereae</taxon>
        <taxon>Striga</taxon>
    </lineage>
</organism>
<proteinExistence type="predicted"/>
<evidence type="ECO:0000313" key="2">
    <source>
        <dbReference type="Proteomes" id="UP000325081"/>
    </source>
</evidence>
<dbReference type="AlphaFoldDB" id="A0A5A7PM08"/>
<name>A0A5A7PM08_STRAF</name>
<protein>
    <submittedName>
        <fullName evidence="1">Peptide transport system permease protein SapC</fullName>
    </submittedName>
</protein>
<sequence length="171" mass="19375">MFICNLLKRAVALQYMIIKTLNGCPNRKERLKKVMQRIIASSTAEVVRPLSSANIAKSCLRKLDLHAKIPSGFKAYAPFARKLLGKRLRYKKVMWHSEKVYYSQSYAFATSITVESIHLTSPKFTCDLSPERNSLTSSFTSIQLQPGLFLTPFDLLNTLVRSSSPFLPTKL</sequence>
<accession>A0A5A7PM08</accession>
<comment type="caution">
    <text evidence="1">The sequence shown here is derived from an EMBL/GenBank/DDBJ whole genome shotgun (WGS) entry which is preliminary data.</text>
</comment>
<dbReference type="EMBL" id="BKCP01004750">
    <property type="protein sequence ID" value="GER33641.1"/>
    <property type="molecule type" value="Genomic_DNA"/>
</dbReference>